<proteinExistence type="predicted"/>
<protein>
    <submittedName>
        <fullName evidence="2">Uncharacterized protein</fullName>
    </submittedName>
</protein>
<gene>
    <name evidence="2" type="ORF">GCM10010211_25300</name>
</gene>
<organism evidence="2 3">
    <name type="scientific">Streptomyces albospinus</name>
    <dbReference type="NCBI Taxonomy" id="285515"/>
    <lineage>
        <taxon>Bacteria</taxon>
        <taxon>Bacillati</taxon>
        <taxon>Actinomycetota</taxon>
        <taxon>Actinomycetes</taxon>
        <taxon>Kitasatosporales</taxon>
        <taxon>Streptomycetaceae</taxon>
        <taxon>Streptomyces</taxon>
    </lineage>
</organism>
<keyword evidence="1" id="KW-1133">Transmembrane helix</keyword>
<accession>A0ABQ2UZ80</accession>
<evidence type="ECO:0000313" key="2">
    <source>
        <dbReference type="EMBL" id="GGU59334.1"/>
    </source>
</evidence>
<dbReference type="EMBL" id="BMRP01000007">
    <property type="protein sequence ID" value="GGU59334.1"/>
    <property type="molecule type" value="Genomic_DNA"/>
</dbReference>
<keyword evidence="1" id="KW-0812">Transmembrane</keyword>
<dbReference type="Proteomes" id="UP000654471">
    <property type="component" value="Unassembled WGS sequence"/>
</dbReference>
<name>A0ABQ2UZ80_9ACTN</name>
<comment type="caution">
    <text evidence="2">The sequence shown here is derived from an EMBL/GenBank/DDBJ whole genome shotgun (WGS) entry which is preliminary data.</text>
</comment>
<keyword evidence="3" id="KW-1185">Reference proteome</keyword>
<keyword evidence="1" id="KW-0472">Membrane</keyword>
<evidence type="ECO:0000256" key="1">
    <source>
        <dbReference type="SAM" id="Phobius"/>
    </source>
</evidence>
<reference evidence="3" key="1">
    <citation type="journal article" date="2019" name="Int. J. Syst. Evol. Microbiol.">
        <title>The Global Catalogue of Microorganisms (GCM) 10K type strain sequencing project: providing services to taxonomists for standard genome sequencing and annotation.</title>
        <authorList>
            <consortium name="The Broad Institute Genomics Platform"/>
            <consortium name="The Broad Institute Genome Sequencing Center for Infectious Disease"/>
            <person name="Wu L."/>
            <person name="Ma J."/>
        </authorList>
    </citation>
    <scope>NUCLEOTIDE SEQUENCE [LARGE SCALE GENOMIC DNA]</scope>
    <source>
        <strain evidence="3">JCM 3399</strain>
    </source>
</reference>
<sequence>MPAGTYLGNLAGRRTTCAVMGALSLGALSGGMIVDRTSPSTVMVLGGATAALVVPAAWPHFAKRREWPRS</sequence>
<feature type="transmembrane region" description="Helical" evidence="1">
    <location>
        <begin position="40"/>
        <end position="61"/>
    </location>
</feature>
<evidence type="ECO:0000313" key="3">
    <source>
        <dbReference type="Proteomes" id="UP000654471"/>
    </source>
</evidence>